<reference evidence="5" key="1">
    <citation type="submission" date="2020-08" db="EMBL/GenBank/DDBJ databases">
        <title>Hyunsoonleella sp. strain SJ7 genome sequencing and assembly.</title>
        <authorList>
            <person name="Kim I."/>
        </authorList>
    </citation>
    <scope>NUCLEOTIDE SEQUENCE</scope>
    <source>
        <strain evidence="5">SJ7</strain>
    </source>
</reference>
<dbReference type="InterPro" id="IPR026444">
    <property type="entry name" value="Secre_tail"/>
</dbReference>
<dbReference type="NCBIfam" id="TIGR04183">
    <property type="entry name" value="Por_Secre_tail"/>
    <property type="match status" value="1"/>
</dbReference>
<keyword evidence="6" id="KW-1185">Reference proteome</keyword>
<dbReference type="GO" id="GO:0004553">
    <property type="term" value="F:hydrolase activity, hydrolyzing O-glycosyl compounds"/>
    <property type="evidence" value="ECO:0007669"/>
    <property type="project" value="UniProtKB-ARBA"/>
</dbReference>
<dbReference type="EMBL" id="JACNMF010000002">
    <property type="protein sequence ID" value="MBC3758304.1"/>
    <property type="molecule type" value="Genomic_DNA"/>
</dbReference>
<accession>A0A923KIC6</accession>
<dbReference type="Proteomes" id="UP000656244">
    <property type="component" value="Unassembled WGS sequence"/>
</dbReference>
<name>A0A923KIC6_9FLAO</name>
<comment type="caution">
    <text evidence="5">The sequence shown here is derived from an EMBL/GenBank/DDBJ whole genome shotgun (WGS) entry which is preliminary data.</text>
</comment>
<evidence type="ECO:0000313" key="5">
    <source>
        <dbReference type="EMBL" id="MBC3758304.1"/>
    </source>
</evidence>
<evidence type="ECO:0000256" key="1">
    <source>
        <dbReference type="ARBA" id="ARBA00022729"/>
    </source>
</evidence>
<evidence type="ECO:0000313" key="6">
    <source>
        <dbReference type="Proteomes" id="UP000656244"/>
    </source>
</evidence>
<keyword evidence="1" id="KW-0732">Signal</keyword>
<evidence type="ECO:0000256" key="2">
    <source>
        <dbReference type="ARBA" id="ARBA00023157"/>
    </source>
</evidence>
<organism evidence="5 6">
    <name type="scientific">Hyunsoonleella aquatilis</name>
    <dbReference type="NCBI Taxonomy" id="2762758"/>
    <lineage>
        <taxon>Bacteria</taxon>
        <taxon>Pseudomonadati</taxon>
        <taxon>Bacteroidota</taxon>
        <taxon>Flavobacteriia</taxon>
        <taxon>Flavobacteriales</taxon>
        <taxon>Flavobacteriaceae</taxon>
    </lineage>
</organism>
<evidence type="ECO:0000256" key="3">
    <source>
        <dbReference type="SAM" id="MobiDB-lite"/>
    </source>
</evidence>
<dbReference type="Gene3D" id="2.60.120.200">
    <property type="match status" value="1"/>
</dbReference>
<dbReference type="AlphaFoldDB" id="A0A923KIC6"/>
<sequence>MKRNDTQPDFRIYSLLFLTFFAFANVFGQFCQPKNIGKFNTNYISKVSIGDFSNTSKGKTGGYSYFSDLNSINIKIGETLKGEVTVTLNGWNTKENALVVWMDLNRNKSFDDEGERFIFWAEDKTNSKGNKSIIIPFKIEIPKSVKTSKSVIRIGFRTGKKQNFSSCDYKYQSGEIEDYNINFVTHTDPDKDTDGDGIPDLEDMFTPNPPASAAIDLDGIDDYLESDLNLSGYNQLTIMAWVKLDKSFTETGTLISQGKMKIKVNKHKRVVARVNGKSIVANSREILEGLQNSRWTHIAITFHSSIKNQKLKLFINGHLAKTGNDKLFSEAIGKTTNLFTIGKNVTNNKELFNGDVDEVRLFDMALTESQVQKMVYQEITESANSVAGVTIPKLIKDDDTGATIPWSSLVAYYKMNDIISGSTKDFSSYEHMATIFNAETVKAQSAPIPFVTKAPGSWEDVENWEMGDVQDTDQLTNSEFSIVKVSHDLDVNTSVKTAGLILDEGTTITVNGDNEFRNSFYLELNGTLDLMDDSQLVQTKNSDLVTSQDGKVLRRQEGTSNPFWYNYWSSPIGTAGATVLTDNNTSKNNPNNSDFKLQMIKDETGFNKEFTNSFTANGNISTYWLYTYMNGTSYWDWAQISPTSKLNPGVGYTQKGTGVPFDEQQYIFEGKPNNGTILLKVQDKGGPGSVAGKSKTEYLMGNPYPSALDLHKFIDDNAGIIGGTIQLWQQWGGASHNLNEYHGGYAQVNKLGAVRARQFVGFNGATTGEERGTVIPSRYVPVGQGFITEIVANGNVEFNNGQRVFIKEADADGSYNNGSVFSKRGNGKSNQSTDSEADLGEMQKIRLEFNSVKGPKTKRELLLGFSKDTSDDFDFGYDAETDGSNNNDLNLNFEGKNFNMQAYGPISIDKVVPLNFKSSGDNAFEVKVTEMENIGEYQEIYLRDNLTGDYFDLTSGEAYHFSSRQGKFNKRFEIVFQSEASTLSMEEVQVDENFIYYDMRNNLLFTKKLSGPIKKFTLYNISGQSVFEMSDVPNLTFESGLSLPSVSTGTYITCFRTDSDVVLTKKIIVN</sequence>
<dbReference type="InterPro" id="IPR006558">
    <property type="entry name" value="LamG-like"/>
</dbReference>
<dbReference type="SMART" id="SM00560">
    <property type="entry name" value="LamGL"/>
    <property type="match status" value="1"/>
</dbReference>
<dbReference type="InterPro" id="IPR013320">
    <property type="entry name" value="ConA-like_dom_sf"/>
</dbReference>
<evidence type="ECO:0000259" key="4">
    <source>
        <dbReference type="SMART" id="SM00560"/>
    </source>
</evidence>
<dbReference type="InterPro" id="IPR045474">
    <property type="entry name" value="GEVED"/>
</dbReference>
<keyword evidence="2" id="KW-1015">Disulfide bond</keyword>
<dbReference type="Pfam" id="PF20009">
    <property type="entry name" value="GEVED"/>
    <property type="match status" value="1"/>
</dbReference>
<dbReference type="Pfam" id="PF13385">
    <property type="entry name" value="Laminin_G_3"/>
    <property type="match status" value="1"/>
</dbReference>
<gene>
    <name evidence="5" type="ORF">H7U19_07805</name>
</gene>
<dbReference type="SUPFAM" id="SSF49899">
    <property type="entry name" value="Concanavalin A-like lectins/glucanases"/>
    <property type="match status" value="1"/>
</dbReference>
<feature type="domain" description="LamG-like jellyroll fold" evidence="4">
    <location>
        <begin position="234"/>
        <end position="369"/>
    </location>
</feature>
<proteinExistence type="predicted"/>
<protein>
    <submittedName>
        <fullName evidence="5">T9SS type A sorting domain-containing protein</fullName>
    </submittedName>
</protein>
<dbReference type="GO" id="GO:0005975">
    <property type="term" value="P:carbohydrate metabolic process"/>
    <property type="evidence" value="ECO:0007669"/>
    <property type="project" value="UniProtKB-ARBA"/>
</dbReference>
<feature type="region of interest" description="Disordered" evidence="3">
    <location>
        <begin position="817"/>
        <end position="838"/>
    </location>
</feature>
<dbReference type="RefSeq" id="WP_186560983.1">
    <property type="nucleotide sequence ID" value="NZ_JACNMF010000002.1"/>
</dbReference>